<proteinExistence type="predicted"/>
<gene>
    <name evidence="1" type="ORF">DNH61_10415</name>
</gene>
<sequence>MLSIKNRSVIVIYTIRASSIRNFLLVDLAAGTGIYLAVKMLSSNVWIASVGSMAGTEGLKRLVKLLAK</sequence>
<dbReference type="Proteomes" id="UP000249522">
    <property type="component" value="Unassembled WGS sequence"/>
</dbReference>
<accession>A0A2W1LLV5</accession>
<evidence type="ECO:0000313" key="2">
    <source>
        <dbReference type="Proteomes" id="UP000249522"/>
    </source>
</evidence>
<reference evidence="1 2" key="1">
    <citation type="submission" date="2018-06" db="EMBL/GenBank/DDBJ databases">
        <title>Paenibacillus imtechensis sp. nov.</title>
        <authorList>
            <person name="Pinnaka A.K."/>
            <person name="Singh H."/>
            <person name="Kaur M."/>
        </authorList>
    </citation>
    <scope>NUCLEOTIDE SEQUENCE [LARGE SCALE GENOMIC DNA]</scope>
    <source>
        <strain evidence="1 2">SMB1</strain>
    </source>
</reference>
<evidence type="ECO:0000313" key="1">
    <source>
        <dbReference type="EMBL" id="PZD95855.1"/>
    </source>
</evidence>
<dbReference type="EMBL" id="QKRB01000043">
    <property type="protein sequence ID" value="PZD95855.1"/>
    <property type="molecule type" value="Genomic_DNA"/>
</dbReference>
<protein>
    <submittedName>
        <fullName evidence="1">Uncharacterized protein</fullName>
    </submittedName>
</protein>
<keyword evidence="2" id="KW-1185">Reference proteome</keyword>
<dbReference type="OrthoDB" id="2929504at2"/>
<comment type="caution">
    <text evidence="1">The sequence shown here is derived from an EMBL/GenBank/DDBJ whole genome shotgun (WGS) entry which is preliminary data.</text>
</comment>
<dbReference type="AlphaFoldDB" id="A0A2W1LLV5"/>
<name>A0A2W1LLV5_9BACL</name>
<dbReference type="RefSeq" id="WP_111146600.1">
    <property type="nucleotide sequence ID" value="NZ_QKRB01000043.1"/>
</dbReference>
<organism evidence="1 2">
    <name type="scientific">Paenibacillus sambharensis</name>
    <dbReference type="NCBI Taxonomy" id="1803190"/>
    <lineage>
        <taxon>Bacteria</taxon>
        <taxon>Bacillati</taxon>
        <taxon>Bacillota</taxon>
        <taxon>Bacilli</taxon>
        <taxon>Bacillales</taxon>
        <taxon>Paenibacillaceae</taxon>
        <taxon>Paenibacillus</taxon>
    </lineage>
</organism>